<dbReference type="OrthoDB" id="21530at2759"/>
<keyword evidence="1" id="KW-0479">Metal-binding</keyword>
<accession>A0A976FRR7</accession>
<dbReference type="GeneID" id="94349893"/>
<dbReference type="Proteomes" id="UP000294530">
    <property type="component" value="Unassembled WGS sequence"/>
</dbReference>
<sequence length="460" mass="51170">MKAKQRKSRIDTDVPMPDISRPRRLKKAEKSAKYTILQIEHPPPKTPTETKTPATSHTTKKRRRRSAAEIDRKFKCSVAKCPKAYGSEGSLFHHQRIKHPELAKVEAREKKESQVGTFLLPLHSNAPRNVSIRPATPLLSFVDPSTVNLIAPANAIASSSELLPPFAKAARCHLRSRSKSDPIASILKACTLPLPIPLKSTRNCRVRIPCEPVAWPLEKTKSRSKSESFPEKSSPSCSLIQANSNTRSHKTVVPLPLNDSRAFEWHPTALSTTVSKDDEAIDKDILSVLAFGDANDPSYNFSPCTELNTTMIVPSVNGLEDCPSAKQAANCFLETKEPESEMNLTTLARLEHDWTRACHLSTHLERMSMSQIESTTRHRSTNNGVPVVASFSMARDGSQWFQDATNVPCTVDSSSEFTCAVLDELLEREDLVEWKGLEGFENSWEVREGLDEGLRPTTLL</sequence>
<keyword evidence="1" id="KW-0863">Zinc-finger</keyword>
<keyword evidence="1" id="KW-0862">Zinc</keyword>
<dbReference type="GO" id="GO:0008270">
    <property type="term" value="F:zinc ion binding"/>
    <property type="evidence" value="ECO:0007669"/>
    <property type="project" value="UniProtKB-KW"/>
</dbReference>
<feature type="compositionally biased region" description="Low complexity" evidence="2">
    <location>
        <begin position="47"/>
        <end position="57"/>
    </location>
</feature>
<name>A0A976FRR7_BRELC</name>
<dbReference type="KEGG" id="blac:94349893"/>
<evidence type="ECO:0000256" key="1">
    <source>
        <dbReference type="PROSITE-ProRule" id="PRU00042"/>
    </source>
</evidence>
<evidence type="ECO:0000313" key="4">
    <source>
        <dbReference type="EMBL" id="TDH71601.1"/>
    </source>
</evidence>
<gene>
    <name evidence="4" type="ORF">CCR75_006151</name>
</gene>
<dbReference type="PROSITE" id="PS00028">
    <property type="entry name" value="ZINC_FINGER_C2H2_1"/>
    <property type="match status" value="1"/>
</dbReference>
<evidence type="ECO:0000259" key="3">
    <source>
        <dbReference type="PROSITE" id="PS50157"/>
    </source>
</evidence>
<protein>
    <recommendedName>
        <fullName evidence="3">C2H2-type domain-containing protein</fullName>
    </recommendedName>
</protein>
<evidence type="ECO:0000313" key="5">
    <source>
        <dbReference type="Proteomes" id="UP000294530"/>
    </source>
</evidence>
<proteinExistence type="predicted"/>
<dbReference type="EMBL" id="SHOA02000015">
    <property type="protein sequence ID" value="TDH71601.1"/>
    <property type="molecule type" value="Genomic_DNA"/>
</dbReference>
<feature type="domain" description="C2H2-type" evidence="3">
    <location>
        <begin position="74"/>
        <end position="99"/>
    </location>
</feature>
<dbReference type="PROSITE" id="PS50157">
    <property type="entry name" value="ZINC_FINGER_C2H2_2"/>
    <property type="match status" value="1"/>
</dbReference>
<keyword evidence="5" id="KW-1185">Reference proteome</keyword>
<dbReference type="InterPro" id="IPR013087">
    <property type="entry name" value="Znf_C2H2_type"/>
</dbReference>
<organism evidence="4 5">
    <name type="scientific">Bremia lactucae</name>
    <name type="common">Lettuce downy mildew</name>
    <dbReference type="NCBI Taxonomy" id="4779"/>
    <lineage>
        <taxon>Eukaryota</taxon>
        <taxon>Sar</taxon>
        <taxon>Stramenopiles</taxon>
        <taxon>Oomycota</taxon>
        <taxon>Peronosporomycetes</taxon>
        <taxon>Peronosporales</taxon>
        <taxon>Peronosporaceae</taxon>
        <taxon>Bremia</taxon>
    </lineage>
</organism>
<comment type="caution">
    <text evidence="4">The sequence shown here is derived from an EMBL/GenBank/DDBJ whole genome shotgun (WGS) entry which is preliminary data.</text>
</comment>
<dbReference type="RefSeq" id="XP_067821100.1">
    <property type="nucleotide sequence ID" value="XM_067964222.1"/>
</dbReference>
<reference evidence="4 5" key="1">
    <citation type="journal article" date="2021" name="Genome Biol.">
        <title>AFLAP: assembly-free linkage analysis pipeline using k-mers from genome sequencing data.</title>
        <authorList>
            <person name="Fletcher K."/>
            <person name="Zhang L."/>
            <person name="Gil J."/>
            <person name="Han R."/>
            <person name="Cavanaugh K."/>
            <person name="Michelmore R."/>
        </authorList>
    </citation>
    <scope>NUCLEOTIDE SEQUENCE [LARGE SCALE GENOMIC DNA]</scope>
    <source>
        <strain evidence="4 5">SF5</strain>
    </source>
</reference>
<feature type="region of interest" description="Disordered" evidence="2">
    <location>
        <begin position="1"/>
        <end position="69"/>
    </location>
</feature>
<evidence type="ECO:0000256" key="2">
    <source>
        <dbReference type="SAM" id="MobiDB-lite"/>
    </source>
</evidence>
<dbReference type="AlphaFoldDB" id="A0A976FRR7"/>